<evidence type="ECO:0000256" key="5">
    <source>
        <dbReference type="ARBA" id="ARBA00023146"/>
    </source>
</evidence>
<evidence type="ECO:0000256" key="4">
    <source>
        <dbReference type="ARBA" id="ARBA00022840"/>
    </source>
</evidence>
<dbReference type="GO" id="GO:0005737">
    <property type="term" value="C:cytoplasm"/>
    <property type="evidence" value="ECO:0007669"/>
    <property type="project" value="UniProtKB-SubCell"/>
</dbReference>
<evidence type="ECO:0000256" key="2">
    <source>
        <dbReference type="ARBA" id="ARBA00022490"/>
    </source>
</evidence>
<dbReference type="InterPro" id="IPR006195">
    <property type="entry name" value="aa-tRNA-synth_II"/>
</dbReference>
<dbReference type="InterPro" id="IPR004516">
    <property type="entry name" value="HisRS/HisZ"/>
</dbReference>
<keyword evidence="4 7" id="KW-0067">ATP-binding</keyword>
<evidence type="ECO:0000259" key="9">
    <source>
        <dbReference type="PROSITE" id="PS50862"/>
    </source>
</evidence>
<keyword evidence="7" id="KW-0436">Ligase</keyword>
<feature type="binding site" evidence="8">
    <location>
        <begin position="108"/>
        <end position="110"/>
    </location>
    <ligand>
        <name>L-histidine</name>
        <dbReference type="ChEBI" id="CHEBI:57595"/>
    </ligand>
</feature>
<comment type="similarity">
    <text evidence="1 7">Belongs to the class-II aminoacyl-tRNA synthetase family.</text>
</comment>
<name>H6NJL1_9BACL</name>
<dbReference type="Gene3D" id="3.40.50.800">
    <property type="entry name" value="Anticodon-binding domain"/>
    <property type="match status" value="1"/>
</dbReference>
<dbReference type="HAMAP" id="MF_00127">
    <property type="entry name" value="His_tRNA_synth"/>
    <property type="match status" value="1"/>
</dbReference>
<dbReference type="InterPro" id="IPR041715">
    <property type="entry name" value="HisRS-like_core"/>
</dbReference>
<dbReference type="GO" id="GO:0004821">
    <property type="term" value="F:histidine-tRNA ligase activity"/>
    <property type="evidence" value="ECO:0007669"/>
    <property type="project" value="UniProtKB-UniRule"/>
</dbReference>
<feature type="binding site" evidence="8">
    <location>
        <position position="157"/>
    </location>
    <ligand>
        <name>L-histidine</name>
        <dbReference type="ChEBI" id="CHEBI:57595"/>
    </ligand>
</feature>
<comment type="subcellular location">
    <subcellularLocation>
        <location evidence="7">Cytoplasm</location>
    </subcellularLocation>
</comment>
<dbReference type="GO" id="GO:0140096">
    <property type="term" value="F:catalytic activity, acting on a protein"/>
    <property type="evidence" value="ECO:0007669"/>
    <property type="project" value="UniProtKB-ARBA"/>
</dbReference>
<dbReference type="KEGG" id="pmq:PM3016_2815"/>
<dbReference type="GO" id="GO:0016740">
    <property type="term" value="F:transferase activity"/>
    <property type="evidence" value="ECO:0007669"/>
    <property type="project" value="UniProtKB-ARBA"/>
</dbReference>
<evidence type="ECO:0000313" key="11">
    <source>
        <dbReference type="Proteomes" id="UP000007523"/>
    </source>
</evidence>
<dbReference type="PANTHER" id="PTHR43707">
    <property type="entry name" value="HISTIDYL-TRNA SYNTHETASE"/>
    <property type="match status" value="1"/>
</dbReference>
<dbReference type="GO" id="GO:0005524">
    <property type="term" value="F:ATP binding"/>
    <property type="evidence" value="ECO:0007669"/>
    <property type="project" value="UniProtKB-UniRule"/>
</dbReference>
<accession>H6NJL1</accession>
<dbReference type="InterPro" id="IPR036621">
    <property type="entry name" value="Anticodon-bd_dom_sf"/>
</dbReference>
<sequence>MRSPGPPPAVSCCTPILITRREKALKTKEWIRPRGTADVLPEESFLWHRMENAARKVARLHHAKEIRTPLLEYEELYSRSVGDATDIVEKEMYTLTDRGGRQLALRPEGTAGTARAIIQGRLFSGPLPLKLYYIGPMFRYERPGQGRLRQHTQFGVEAVGSASPLADAELMAMALRFYEELGVTGLTVSVGSVGCVDCRRDYAAKLQSYLRQDAEALCTDCLRRLELNPLRTLDCKQPGCRSRLGQAPQLSASLCPPCRSHAGGVDAALDSLGLPYERDPLLVRGLDYYTGTVFEIQHGGSAVSGGGRYNALYAELGGPPLHAAGFGVGLERTLLLLRDTGALPDAGPQGPDVWVVPLSEAACPRVLPVLDALRRAGMAADSPLEPAGWKGALKTAVRAGASYLLVLGEEEDEAGMVEVKDLATGLQTRMPLDAFLYRCGR</sequence>
<dbReference type="AlphaFoldDB" id="H6NJL1"/>
<dbReference type="Gene3D" id="3.30.930.10">
    <property type="entry name" value="Bira Bifunctional Protein, Domain 2"/>
    <property type="match status" value="1"/>
</dbReference>
<evidence type="ECO:0000256" key="1">
    <source>
        <dbReference type="ARBA" id="ARBA00008226"/>
    </source>
</evidence>
<evidence type="ECO:0000256" key="3">
    <source>
        <dbReference type="ARBA" id="ARBA00022741"/>
    </source>
</evidence>
<dbReference type="PROSITE" id="PS50862">
    <property type="entry name" value="AA_TRNA_LIGASE_II"/>
    <property type="match status" value="1"/>
</dbReference>
<dbReference type="Pfam" id="PF03129">
    <property type="entry name" value="HGTP_anticodon"/>
    <property type="match status" value="1"/>
</dbReference>
<keyword evidence="2 7" id="KW-0963">Cytoplasm</keyword>
<dbReference type="PANTHER" id="PTHR43707:SF1">
    <property type="entry name" value="HISTIDINE--TRNA LIGASE, MITOCHONDRIAL-RELATED"/>
    <property type="match status" value="1"/>
</dbReference>
<feature type="domain" description="Aminoacyl-transfer RNA synthetases class-II family profile" evidence="9">
    <location>
        <begin position="34"/>
        <end position="368"/>
    </location>
</feature>
<dbReference type="CDD" id="cd00773">
    <property type="entry name" value="HisRS-like_core"/>
    <property type="match status" value="1"/>
</dbReference>
<keyword evidence="7" id="KW-0648">Protein biosynthesis</keyword>
<dbReference type="InterPro" id="IPR045864">
    <property type="entry name" value="aa-tRNA-synth_II/BPL/LPL"/>
</dbReference>
<evidence type="ECO:0000256" key="7">
    <source>
        <dbReference type="HAMAP-Rule" id="MF_00127"/>
    </source>
</evidence>
<reference evidence="10 11" key="1">
    <citation type="journal article" date="2012" name="J. Bacteriol.">
        <title>Complete Genome Sequence of Paenibacillus mucilaginosus 3016, a Bacterium Functional as Microbial Fertilizer.</title>
        <authorList>
            <person name="Ma M."/>
            <person name="Wang Z."/>
            <person name="Li L."/>
            <person name="Jiang X."/>
            <person name="Guan D."/>
            <person name="Cao F."/>
            <person name="Chen H."/>
            <person name="Wang X."/>
            <person name="Shen D."/>
            <person name="Du B."/>
            <person name="Li J."/>
        </authorList>
    </citation>
    <scope>NUCLEOTIDE SEQUENCE [LARGE SCALE GENOMIC DNA]</scope>
    <source>
        <strain evidence="10 11">3016</strain>
    </source>
</reference>
<proteinExistence type="inferred from homology"/>
<feature type="binding site" evidence="8">
    <location>
        <position position="284"/>
    </location>
    <ligand>
        <name>L-histidine</name>
        <dbReference type="ChEBI" id="CHEBI:57595"/>
    </ligand>
</feature>
<dbReference type="SUPFAM" id="SSF55681">
    <property type="entry name" value="Class II aaRS and biotin synthetases"/>
    <property type="match status" value="1"/>
</dbReference>
<evidence type="ECO:0000256" key="6">
    <source>
        <dbReference type="ARBA" id="ARBA00047639"/>
    </source>
</evidence>
<keyword evidence="11" id="KW-1185">Reference proteome</keyword>
<keyword evidence="3 7" id="KW-0547">Nucleotide-binding</keyword>
<dbReference type="Proteomes" id="UP000007523">
    <property type="component" value="Chromosome"/>
</dbReference>
<dbReference type="EMBL" id="CP003235">
    <property type="protein sequence ID" value="AFC29691.1"/>
    <property type="molecule type" value="Genomic_DNA"/>
</dbReference>
<dbReference type="PIRSF" id="PIRSF001549">
    <property type="entry name" value="His-tRNA_synth"/>
    <property type="match status" value="1"/>
</dbReference>
<comment type="subunit">
    <text evidence="7">Homodimer.</text>
</comment>
<protein>
    <recommendedName>
        <fullName evidence="7">Histidine--tRNA ligase</fullName>
        <ecNumber evidence="7">6.1.1.21</ecNumber>
    </recommendedName>
    <alternativeName>
        <fullName evidence="7">Histidyl-tRNA synthetase</fullName>
        <shortName evidence="7">HisRS</shortName>
    </alternativeName>
</protein>
<organism evidence="10 11">
    <name type="scientific">Paenibacillus mucilaginosus 3016</name>
    <dbReference type="NCBI Taxonomy" id="1116391"/>
    <lineage>
        <taxon>Bacteria</taxon>
        <taxon>Bacillati</taxon>
        <taxon>Bacillota</taxon>
        <taxon>Bacilli</taxon>
        <taxon>Bacillales</taxon>
        <taxon>Paenibacillaceae</taxon>
        <taxon>Paenibacillus</taxon>
    </lineage>
</organism>
<dbReference type="SUPFAM" id="SSF52954">
    <property type="entry name" value="Class II aaRS ABD-related"/>
    <property type="match status" value="1"/>
</dbReference>
<keyword evidence="5 7" id="KW-0030">Aminoacyl-tRNA synthetase</keyword>
<dbReference type="RefSeq" id="WP_014369947.1">
    <property type="nucleotide sequence ID" value="NC_016935.1"/>
</dbReference>
<dbReference type="InterPro" id="IPR015807">
    <property type="entry name" value="His-tRNA-ligase"/>
</dbReference>
<feature type="binding site" evidence="8">
    <location>
        <position position="139"/>
    </location>
    <ligand>
        <name>L-histidine</name>
        <dbReference type="ChEBI" id="CHEBI:57595"/>
    </ligand>
</feature>
<comment type="catalytic activity">
    <reaction evidence="6 7">
        <text>tRNA(His) + L-histidine + ATP = L-histidyl-tRNA(His) + AMP + diphosphate + H(+)</text>
        <dbReference type="Rhea" id="RHEA:17313"/>
        <dbReference type="Rhea" id="RHEA-COMP:9665"/>
        <dbReference type="Rhea" id="RHEA-COMP:9689"/>
        <dbReference type="ChEBI" id="CHEBI:15378"/>
        <dbReference type="ChEBI" id="CHEBI:30616"/>
        <dbReference type="ChEBI" id="CHEBI:33019"/>
        <dbReference type="ChEBI" id="CHEBI:57595"/>
        <dbReference type="ChEBI" id="CHEBI:78442"/>
        <dbReference type="ChEBI" id="CHEBI:78527"/>
        <dbReference type="ChEBI" id="CHEBI:456215"/>
        <dbReference type="EC" id="6.1.1.21"/>
    </reaction>
</comment>
<dbReference type="NCBIfam" id="TIGR00442">
    <property type="entry name" value="hisS"/>
    <property type="match status" value="1"/>
</dbReference>
<evidence type="ECO:0000256" key="8">
    <source>
        <dbReference type="PIRSR" id="PIRSR001549-1"/>
    </source>
</evidence>
<dbReference type="InterPro" id="IPR004154">
    <property type="entry name" value="Anticodon-bd"/>
</dbReference>
<evidence type="ECO:0000313" key="10">
    <source>
        <dbReference type="EMBL" id="AFC29691.1"/>
    </source>
</evidence>
<dbReference type="HOGENOM" id="CLU_025113_1_1_9"/>
<dbReference type="GO" id="GO:0006427">
    <property type="term" value="P:histidyl-tRNA aminoacylation"/>
    <property type="evidence" value="ECO:0007669"/>
    <property type="project" value="UniProtKB-UniRule"/>
</dbReference>
<feature type="binding site" evidence="8">
    <location>
        <begin position="288"/>
        <end position="289"/>
    </location>
    <ligand>
        <name>L-histidine</name>
        <dbReference type="ChEBI" id="CHEBI:57595"/>
    </ligand>
</feature>
<dbReference type="Pfam" id="PF13393">
    <property type="entry name" value="tRNA-synt_His"/>
    <property type="match status" value="1"/>
</dbReference>
<gene>
    <name evidence="7" type="primary">hisS</name>
    <name evidence="10" type="ORF">PM3016_2815</name>
</gene>
<dbReference type="STRING" id="1116391.PM3016_2815"/>
<feature type="binding site" evidence="8">
    <location>
        <position position="153"/>
    </location>
    <ligand>
        <name>L-histidine</name>
        <dbReference type="ChEBI" id="CHEBI:57595"/>
    </ligand>
</feature>
<dbReference type="EC" id="6.1.1.21" evidence="7"/>